<evidence type="ECO:0000256" key="8">
    <source>
        <dbReference type="ARBA" id="ARBA00022982"/>
    </source>
</evidence>
<dbReference type="Pfam" id="PF01292">
    <property type="entry name" value="Ni_hydr_CYTB"/>
    <property type="match status" value="1"/>
</dbReference>
<dbReference type="PANTHER" id="PTHR30529:SF3">
    <property type="entry name" value="CYTOCHROME B561 HOMOLOG 1"/>
    <property type="match status" value="1"/>
</dbReference>
<organism evidence="15">
    <name type="scientific">Salinicola endophyticus</name>
    <dbReference type="NCBI Taxonomy" id="1949083"/>
    <lineage>
        <taxon>Bacteria</taxon>
        <taxon>Pseudomonadati</taxon>
        <taxon>Pseudomonadota</taxon>
        <taxon>Gammaproteobacteria</taxon>
        <taxon>Oceanospirillales</taxon>
        <taxon>Halomonadaceae</taxon>
        <taxon>Salinicola</taxon>
    </lineage>
</organism>
<dbReference type="AlphaFoldDB" id="A0AB74UCD6"/>
<evidence type="ECO:0000256" key="10">
    <source>
        <dbReference type="ARBA" id="ARBA00023004"/>
    </source>
</evidence>
<dbReference type="GO" id="GO:0022904">
    <property type="term" value="P:respiratory electron transport chain"/>
    <property type="evidence" value="ECO:0007669"/>
    <property type="project" value="InterPro"/>
</dbReference>
<evidence type="ECO:0000256" key="3">
    <source>
        <dbReference type="ARBA" id="ARBA00022448"/>
    </source>
</evidence>
<dbReference type="EMBL" id="CP159578">
    <property type="protein sequence ID" value="XCJ79395.1"/>
    <property type="molecule type" value="Genomic_DNA"/>
</dbReference>
<dbReference type="PANTHER" id="PTHR30529">
    <property type="entry name" value="CYTOCHROME B561"/>
    <property type="match status" value="1"/>
</dbReference>
<dbReference type="InterPro" id="IPR016174">
    <property type="entry name" value="Di-haem_cyt_TM"/>
</dbReference>
<proteinExistence type="inferred from homology"/>
<comment type="cofactor">
    <cofactor evidence="1">
        <name>heme b</name>
        <dbReference type="ChEBI" id="CHEBI:60344"/>
    </cofactor>
</comment>
<evidence type="ECO:0000313" key="15">
    <source>
        <dbReference type="EMBL" id="XCJ79395.1"/>
    </source>
</evidence>
<gene>
    <name evidence="15" type="ORF">ABV408_18430</name>
</gene>
<evidence type="ECO:0000256" key="12">
    <source>
        <dbReference type="ARBA" id="ARBA00037975"/>
    </source>
</evidence>
<evidence type="ECO:0000256" key="4">
    <source>
        <dbReference type="ARBA" id="ARBA00022475"/>
    </source>
</evidence>
<keyword evidence="9 13" id="KW-1133">Transmembrane helix</keyword>
<dbReference type="GO" id="GO:0009055">
    <property type="term" value="F:electron transfer activity"/>
    <property type="evidence" value="ECO:0007669"/>
    <property type="project" value="InterPro"/>
</dbReference>
<dbReference type="GO" id="GO:0046872">
    <property type="term" value="F:metal ion binding"/>
    <property type="evidence" value="ECO:0007669"/>
    <property type="project" value="UniProtKB-KW"/>
</dbReference>
<comment type="similarity">
    <text evidence="12">Belongs to the cytochrome b561 family.</text>
</comment>
<feature type="transmembrane region" description="Helical" evidence="13">
    <location>
        <begin position="46"/>
        <end position="63"/>
    </location>
</feature>
<dbReference type="InterPro" id="IPR011577">
    <property type="entry name" value="Cyt_b561_bac/Ni-Hgenase"/>
</dbReference>
<feature type="transmembrane region" description="Helical" evidence="13">
    <location>
        <begin position="16"/>
        <end position="34"/>
    </location>
</feature>
<dbReference type="SUPFAM" id="SSF81342">
    <property type="entry name" value="Transmembrane di-heme cytochromes"/>
    <property type="match status" value="1"/>
</dbReference>
<keyword evidence="7" id="KW-0479">Metal-binding</keyword>
<keyword evidence="3" id="KW-0813">Transport</keyword>
<evidence type="ECO:0000256" key="9">
    <source>
        <dbReference type="ARBA" id="ARBA00022989"/>
    </source>
</evidence>
<keyword evidence="6 13" id="KW-0812">Transmembrane</keyword>
<name>A0AB74UCD6_9GAMM</name>
<keyword evidence="8" id="KW-0249">Electron transport</keyword>
<sequence length="179" mass="19980">MNSTLPQRYSAKARHFHWSVASFVVLAYALILSTDLFPRSSGIPDVLLQSHFWAGIGVLLLATPRLLERLRRTPPPVAPALHPHLERLSRVTHWALYAFLFAQPLLGIFTVWLSDGAIPVPGTSLALASPFPLSPALGQSVEEVHTTLGTIFYYVIGLHLAAVCWHQFVRRDNLLKRML</sequence>
<comment type="subcellular location">
    <subcellularLocation>
        <location evidence="2">Cell membrane</location>
        <topology evidence="2">Multi-pass membrane protein</topology>
    </subcellularLocation>
</comment>
<evidence type="ECO:0000259" key="14">
    <source>
        <dbReference type="Pfam" id="PF01292"/>
    </source>
</evidence>
<keyword evidence="5" id="KW-0349">Heme</keyword>
<evidence type="ECO:0000256" key="7">
    <source>
        <dbReference type="ARBA" id="ARBA00022723"/>
    </source>
</evidence>
<evidence type="ECO:0000256" key="2">
    <source>
        <dbReference type="ARBA" id="ARBA00004651"/>
    </source>
</evidence>
<keyword evidence="4" id="KW-1003">Cell membrane</keyword>
<evidence type="ECO:0000256" key="6">
    <source>
        <dbReference type="ARBA" id="ARBA00022692"/>
    </source>
</evidence>
<evidence type="ECO:0000256" key="5">
    <source>
        <dbReference type="ARBA" id="ARBA00022617"/>
    </source>
</evidence>
<feature type="transmembrane region" description="Helical" evidence="13">
    <location>
        <begin position="94"/>
        <end position="113"/>
    </location>
</feature>
<dbReference type="GO" id="GO:0005886">
    <property type="term" value="C:plasma membrane"/>
    <property type="evidence" value="ECO:0007669"/>
    <property type="project" value="UniProtKB-SubCell"/>
</dbReference>
<dbReference type="RefSeq" id="WP_353980329.1">
    <property type="nucleotide sequence ID" value="NZ_CP159578.1"/>
</dbReference>
<feature type="transmembrane region" description="Helical" evidence="13">
    <location>
        <begin position="151"/>
        <end position="169"/>
    </location>
</feature>
<feature type="domain" description="Cytochrome b561 bacterial/Ni-hydrogenase" evidence="14">
    <location>
        <begin position="8"/>
        <end position="179"/>
    </location>
</feature>
<dbReference type="GO" id="GO:0020037">
    <property type="term" value="F:heme binding"/>
    <property type="evidence" value="ECO:0007669"/>
    <property type="project" value="TreeGrafter"/>
</dbReference>
<keyword evidence="10" id="KW-0408">Iron</keyword>
<evidence type="ECO:0000256" key="11">
    <source>
        <dbReference type="ARBA" id="ARBA00023136"/>
    </source>
</evidence>
<keyword evidence="11 13" id="KW-0472">Membrane</keyword>
<accession>A0AB74UCD6</accession>
<reference evidence="15" key="1">
    <citation type="submission" date="2024-06" db="EMBL/GenBank/DDBJ databases">
        <title>Complete genome of Salinicola endophyticus HNIBRBA4755.</title>
        <authorList>
            <person name="Shin S.Y."/>
            <person name="Kang H."/>
            <person name="Song J."/>
        </authorList>
    </citation>
    <scope>NUCLEOTIDE SEQUENCE</scope>
    <source>
        <strain evidence="15">HNIBRBA4755</strain>
    </source>
</reference>
<evidence type="ECO:0000256" key="1">
    <source>
        <dbReference type="ARBA" id="ARBA00001970"/>
    </source>
</evidence>
<protein>
    <submittedName>
        <fullName evidence="15">Cytochrome b</fullName>
    </submittedName>
</protein>
<evidence type="ECO:0000256" key="13">
    <source>
        <dbReference type="SAM" id="Phobius"/>
    </source>
</evidence>
<dbReference type="InterPro" id="IPR052168">
    <property type="entry name" value="Cytochrome_b561_oxidase"/>
</dbReference>